<dbReference type="PANTHER" id="PTHR31170:SF25">
    <property type="entry name" value="BNAA09G04570D PROTEIN"/>
    <property type="match status" value="1"/>
</dbReference>
<feature type="transmembrane region" description="Helical" evidence="1">
    <location>
        <begin position="384"/>
        <end position="409"/>
    </location>
</feature>
<keyword evidence="1" id="KW-1133">Transmembrane helix</keyword>
<sequence length="419" mass="48212">MEDDIFEETTEVRIFGNFSLDESSFIEKNKYDVVNIRMLTCKRLNQELSKDELNEIINKMSGIFEVHIISTIRDTDYHNDISKDPIISSLLMDVSKLAKLYAAFSTEIAPSENYGMIDLRSYKLSGINTSLLNAGIFSRAGNQVRLSQIINQFDFLNNTSFIEEYNKRIKSIGEMDNIFNIIINAMAFNLTPFGGIPTTFDTNFLDKDLSFVQLIYRNLGGDDMKKQGDSDWFDPATLPNLKEIYRNSIQFIALDDRKLIFRYENGTMTITKLYVHPHWIETFWNIVMLEMRSKCEPIVGSIANFYSGVIKSEEDFDLAYQLGIIHGGPMNFKDFREIMYKISEISHYNSTYDASLHVKNLVSKVKVLQKNGLLQLYLISGENVWIRFINISAIIVLFLTVLQTVISVLSYKVSIEQSK</sequence>
<evidence type="ECO:0000313" key="3">
    <source>
        <dbReference type="Proteomes" id="UP000266861"/>
    </source>
</evidence>
<protein>
    <submittedName>
        <fullName evidence="2">Uncharacterized protein</fullName>
    </submittedName>
</protein>
<accession>A0A397HLZ0</accession>
<keyword evidence="1" id="KW-0812">Transmembrane</keyword>
<comment type="caution">
    <text evidence="2">The sequence shown here is derived from an EMBL/GenBank/DDBJ whole genome shotgun (WGS) entry which is preliminary data.</text>
</comment>
<dbReference type="PANTHER" id="PTHR31170">
    <property type="entry name" value="BNAC04G53230D PROTEIN"/>
    <property type="match status" value="1"/>
</dbReference>
<dbReference type="OrthoDB" id="2356035at2759"/>
<dbReference type="EMBL" id="PQFF01000311">
    <property type="protein sequence ID" value="RHZ62243.1"/>
    <property type="molecule type" value="Genomic_DNA"/>
</dbReference>
<dbReference type="InterPro" id="IPR004158">
    <property type="entry name" value="DUF247_pln"/>
</dbReference>
<keyword evidence="1" id="KW-0472">Membrane</keyword>
<reference evidence="2 3" key="1">
    <citation type="submission" date="2018-08" db="EMBL/GenBank/DDBJ databases">
        <title>Genome and evolution of the arbuscular mycorrhizal fungus Diversispora epigaea (formerly Glomus versiforme) and its bacterial endosymbionts.</title>
        <authorList>
            <person name="Sun X."/>
            <person name="Fei Z."/>
            <person name="Harrison M."/>
        </authorList>
    </citation>
    <scope>NUCLEOTIDE SEQUENCE [LARGE SCALE GENOMIC DNA]</scope>
    <source>
        <strain evidence="2 3">IT104</strain>
    </source>
</reference>
<evidence type="ECO:0000313" key="2">
    <source>
        <dbReference type="EMBL" id="RHZ62243.1"/>
    </source>
</evidence>
<gene>
    <name evidence="2" type="ORF">Glove_341g34</name>
</gene>
<dbReference type="Proteomes" id="UP000266861">
    <property type="component" value="Unassembled WGS sequence"/>
</dbReference>
<dbReference type="AlphaFoldDB" id="A0A397HLZ0"/>
<evidence type="ECO:0000256" key="1">
    <source>
        <dbReference type="SAM" id="Phobius"/>
    </source>
</evidence>
<proteinExistence type="predicted"/>
<organism evidence="2 3">
    <name type="scientific">Diversispora epigaea</name>
    <dbReference type="NCBI Taxonomy" id="1348612"/>
    <lineage>
        <taxon>Eukaryota</taxon>
        <taxon>Fungi</taxon>
        <taxon>Fungi incertae sedis</taxon>
        <taxon>Mucoromycota</taxon>
        <taxon>Glomeromycotina</taxon>
        <taxon>Glomeromycetes</taxon>
        <taxon>Diversisporales</taxon>
        <taxon>Diversisporaceae</taxon>
        <taxon>Diversispora</taxon>
    </lineage>
</organism>
<keyword evidence="3" id="KW-1185">Reference proteome</keyword>
<name>A0A397HLZ0_9GLOM</name>